<organism evidence="3 4">
    <name type="scientific">Amborella trichopoda</name>
    <dbReference type="NCBI Taxonomy" id="13333"/>
    <lineage>
        <taxon>Eukaryota</taxon>
        <taxon>Viridiplantae</taxon>
        <taxon>Streptophyta</taxon>
        <taxon>Embryophyta</taxon>
        <taxon>Tracheophyta</taxon>
        <taxon>Spermatophyta</taxon>
        <taxon>Magnoliopsida</taxon>
        <taxon>Amborellales</taxon>
        <taxon>Amborellaceae</taxon>
        <taxon>Amborella</taxon>
    </lineage>
</organism>
<evidence type="ECO:0000313" key="3">
    <source>
        <dbReference type="EMBL" id="ERM93798.1"/>
    </source>
</evidence>
<dbReference type="Gene3D" id="1.25.40.10">
    <property type="entry name" value="Tetratricopeptide repeat domain"/>
    <property type="match status" value="2"/>
</dbReference>
<proteinExistence type="predicted"/>
<dbReference type="GO" id="GO:0003723">
    <property type="term" value="F:RNA binding"/>
    <property type="evidence" value="ECO:0007669"/>
    <property type="project" value="InterPro"/>
</dbReference>
<name>W1NEH7_AMBTC</name>
<dbReference type="GO" id="GO:0009451">
    <property type="term" value="P:RNA modification"/>
    <property type="evidence" value="ECO:0007669"/>
    <property type="project" value="InterPro"/>
</dbReference>
<dbReference type="Pfam" id="PF01535">
    <property type="entry name" value="PPR"/>
    <property type="match status" value="1"/>
</dbReference>
<dbReference type="InterPro" id="IPR046960">
    <property type="entry name" value="PPR_At4g14850-like_plant"/>
</dbReference>
<dbReference type="HOGENOM" id="CLU_002706_21_0_1"/>
<protein>
    <recommendedName>
        <fullName evidence="5">Pentacotripeptide-repeat region of PRORP domain-containing protein</fullName>
    </recommendedName>
</protein>
<dbReference type="Proteomes" id="UP000017836">
    <property type="component" value="Unassembled WGS sequence"/>
</dbReference>
<dbReference type="EMBL" id="KI397581">
    <property type="protein sequence ID" value="ERM93798.1"/>
    <property type="molecule type" value="Genomic_DNA"/>
</dbReference>
<evidence type="ECO:0000256" key="1">
    <source>
        <dbReference type="ARBA" id="ARBA00022737"/>
    </source>
</evidence>
<dbReference type="PROSITE" id="PS51375">
    <property type="entry name" value="PPR"/>
    <property type="match status" value="2"/>
</dbReference>
<dbReference type="PANTHER" id="PTHR47926">
    <property type="entry name" value="PENTATRICOPEPTIDE REPEAT-CONTAINING PROTEIN"/>
    <property type="match status" value="1"/>
</dbReference>
<evidence type="ECO:0000313" key="4">
    <source>
        <dbReference type="Proteomes" id="UP000017836"/>
    </source>
</evidence>
<evidence type="ECO:0008006" key="5">
    <source>
        <dbReference type="Google" id="ProtNLM"/>
    </source>
</evidence>
<dbReference type="AlphaFoldDB" id="W1NEH7"/>
<dbReference type="Gramene" id="ERM93798">
    <property type="protein sequence ID" value="ERM93798"/>
    <property type="gene ID" value="AMTR_s00522p00013410"/>
</dbReference>
<keyword evidence="4" id="KW-1185">Reference proteome</keyword>
<dbReference type="InterPro" id="IPR002885">
    <property type="entry name" value="PPR_rpt"/>
</dbReference>
<dbReference type="PANTHER" id="PTHR47926:SF469">
    <property type="entry name" value="DYW DOMAIN-CONTAINING PROTEIN"/>
    <property type="match status" value="1"/>
</dbReference>
<feature type="repeat" description="PPR" evidence="2">
    <location>
        <begin position="167"/>
        <end position="201"/>
    </location>
</feature>
<dbReference type="InterPro" id="IPR011990">
    <property type="entry name" value="TPR-like_helical_dom_sf"/>
</dbReference>
<dbReference type="NCBIfam" id="TIGR00756">
    <property type="entry name" value="PPR"/>
    <property type="match status" value="2"/>
</dbReference>
<keyword evidence="1" id="KW-0677">Repeat</keyword>
<feature type="non-terminal residue" evidence="3">
    <location>
        <position position="203"/>
    </location>
</feature>
<dbReference type="eggNOG" id="KOG4197">
    <property type="taxonomic scope" value="Eukaryota"/>
</dbReference>
<feature type="repeat" description="PPR" evidence="2">
    <location>
        <begin position="65"/>
        <end position="99"/>
    </location>
</feature>
<sequence>MNQGLQITAKSYSLNQIKQLHAYLITTTQLLNKFTQTKLISLCANSPSNTFQYARLIFSQIKNPDTFSYNTMIRASTLHSNPQAVLQFYSKMRREGASPDGFTFNFLLESCRRTCKDAYGMQVHGHIIKLGWASCNKVLDTNLAMMYVDCGQLKCAMQMFDKVPQRDIVSWSAIIAIHARKGDLDHALRLLDCMGSSGIHPNE</sequence>
<evidence type="ECO:0000256" key="2">
    <source>
        <dbReference type="PROSITE-ProRule" id="PRU00708"/>
    </source>
</evidence>
<reference evidence="4" key="1">
    <citation type="journal article" date="2013" name="Science">
        <title>The Amborella genome and the evolution of flowering plants.</title>
        <authorList>
            <consortium name="Amborella Genome Project"/>
        </authorList>
    </citation>
    <scope>NUCLEOTIDE SEQUENCE [LARGE SCALE GENOMIC DNA]</scope>
</reference>
<accession>W1NEH7</accession>
<gene>
    <name evidence="3" type="ORF">AMTR_s00522p00013410</name>
</gene>
<dbReference type="OMA" id="PRDPFLF"/>
<dbReference type="Pfam" id="PF13041">
    <property type="entry name" value="PPR_2"/>
    <property type="match status" value="1"/>
</dbReference>